<dbReference type="RefSeq" id="WP_013555032.1">
    <property type="nucleotide sequence ID" value="NC_014935.1"/>
</dbReference>
<dbReference type="OrthoDB" id="5323359at2"/>
<dbReference type="InterPro" id="IPR029063">
    <property type="entry name" value="SAM-dependent_MTases_sf"/>
</dbReference>
<dbReference type="GO" id="GO:0008168">
    <property type="term" value="F:methyltransferase activity"/>
    <property type="evidence" value="ECO:0007669"/>
    <property type="project" value="UniProtKB-KW"/>
</dbReference>
<gene>
    <name evidence="2" type="ordered locus">Nitsa_2106</name>
</gene>
<reference evidence="2 3" key="1">
    <citation type="journal article" date="2011" name="Stand. Genomic Sci.">
        <title>Complete genome sequence of Nitratifractor salsuginis type strain (E9I37-1).</title>
        <authorList>
            <person name="Anderson I."/>
            <person name="Sikorski J."/>
            <person name="Zeytun A."/>
            <person name="Nolan M."/>
            <person name="Lapidus A."/>
            <person name="Lucas S."/>
            <person name="Hammon N."/>
            <person name="Deshpande S."/>
            <person name="Cheng J.F."/>
            <person name="Tapia R."/>
            <person name="Han C."/>
            <person name="Goodwin L."/>
            <person name="Pitluck S."/>
            <person name="Liolios K."/>
            <person name="Pagani I."/>
            <person name="Ivanova N."/>
            <person name="Huntemann M."/>
            <person name="Mavromatis K."/>
            <person name="Ovchinikova G."/>
            <person name="Pati A."/>
            <person name="Chen A."/>
            <person name="Palaniappan K."/>
            <person name="Land M."/>
            <person name="Hauser L."/>
            <person name="Brambilla E.M."/>
            <person name="Ngatchou-Djao O.D."/>
            <person name="Rohde M."/>
            <person name="Tindall B.J."/>
            <person name="Goker M."/>
            <person name="Detter J.C."/>
            <person name="Woyke T."/>
            <person name="Bristow J."/>
            <person name="Eisen J.A."/>
            <person name="Markowitz V."/>
            <person name="Hugenholtz P."/>
            <person name="Klenk H.P."/>
            <person name="Kyrpides N.C."/>
        </authorList>
    </citation>
    <scope>NUCLEOTIDE SEQUENCE [LARGE SCALE GENOMIC DNA]</scope>
    <source>
        <strain evidence="3">DSM 16511 / JCM 12458 / E9I37-1</strain>
    </source>
</reference>
<evidence type="ECO:0000259" key="1">
    <source>
        <dbReference type="Pfam" id="PF08242"/>
    </source>
</evidence>
<accession>E6X3D4</accession>
<keyword evidence="2" id="KW-0808">Transferase</keyword>
<dbReference type="KEGG" id="nsa:Nitsa_2106"/>
<dbReference type="CDD" id="cd02440">
    <property type="entry name" value="AdoMet_MTases"/>
    <property type="match status" value="1"/>
</dbReference>
<evidence type="ECO:0000313" key="3">
    <source>
        <dbReference type="Proteomes" id="UP000008633"/>
    </source>
</evidence>
<protein>
    <submittedName>
        <fullName evidence="2">Methyltransferase type 12</fullName>
    </submittedName>
</protein>
<organism evidence="2 3">
    <name type="scientific">Nitratifractor salsuginis (strain DSM 16511 / JCM 12458 / E9I37-1)</name>
    <dbReference type="NCBI Taxonomy" id="749222"/>
    <lineage>
        <taxon>Bacteria</taxon>
        <taxon>Pseudomonadati</taxon>
        <taxon>Campylobacterota</taxon>
        <taxon>Epsilonproteobacteria</taxon>
        <taxon>Campylobacterales</taxon>
        <taxon>Sulfurovaceae</taxon>
        <taxon>Nitratifractor</taxon>
    </lineage>
</organism>
<evidence type="ECO:0000313" key="2">
    <source>
        <dbReference type="EMBL" id="ADV47347.1"/>
    </source>
</evidence>
<sequence length="241" mass="27756">MRVIRAFSRAADTYGQYNLIQRDVARHLVMDYLPNNPGHILDLGCGTGELCRQLLQSNVDFKTFIGVDLSSSMLCRHPQDEKIFILQGDFNDVEFLRQLGTRDIQTVLSSSALQWTKDLDRTLRQLSAIGEEAAFAIFTSGTFRSLHSYLGLDSPIRDFDTVQGVLERYYTVYRIERREYRLDFENRKELFHYIKGSGVSGGTSRLSVAQARRLVREYPSQSLEFEVLFFRGRPRSSFSRA</sequence>
<dbReference type="InterPro" id="IPR013217">
    <property type="entry name" value="Methyltransf_12"/>
</dbReference>
<dbReference type="STRING" id="749222.Nitsa_2106"/>
<name>E6X3D4_NITSE</name>
<dbReference type="Pfam" id="PF08242">
    <property type="entry name" value="Methyltransf_12"/>
    <property type="match status" value="1"/>
</dbReference>
<dbReference type="EMBL" id="CP002452">
    <property type="protein sequence ID" value="ADV47347.1"/>
    <property type="molecule type" value="Genomic_DNA"/>
</dbReference>
<reference evidence="3" key="2">
    <citation type="submission" date="2011-01" db="EMBL/GenBank/DDBJ databases">
        <title>The complete genome of Nitratifractor salsuginis DSM 16511.</title>
        <authorList>
            <consortium name="US DOE Joint Genome Institute (JGI-PGF)"/>
            <person name="Lucas S."/>
            <person name="Copeland A."/>
            <person name="Lapidus A."/>
            <person name="Bruce D."/>
            <person name="Goodwin L."/>
            <person name="Pitluck S."/>
            <person name="Kyrpides N."/>
            <person name="Mavromatis K."/>
            <person name="Ivanova N."/>
            <person name="Mikhailova N."/>
            <person name="Zeytun A."/>
            <person name="Detter J.C."/>
            <person name="Tapia R."/>
            <person name="Han C."/>
            <person name="Land M."/>
            <person name="Hauser L."/>
            <person name="Markowitz V."/>
            <person name="Cheng J.-F."/>
            <person name="Hugenholtz P."/>
            <person name="Woyke T."/>
            <person name="Wu D."/>
            <person name="Tindall B."/>
            <person name="Schuetze A."/>
            <person name="Brambilla E."/>
            <person name="Klenk H.-P."/>
            <person name="Eisen J.A."/>
        </authorList>
    </citation>
    <scope>NUCLEOTIDE SEQUENCE [LARGE SCALE GENOMIC DNA]</scope>
    <source>
        <strain evidence="3">DSM 16511 / JCM 12458 / E9I37-1</strain>
    </source>
</reference>
<feature type="domain" description="Methyltransferase type 12" evidence="1">
    <location>
        <begin position="41"/>
        <end position="127"/>
    </location>
</feature>
<dbReference type="HOGENOM" id="CLU_046586_5_0_7"/>
<dbReference type="Gene3D" id="3.40.50.150">
    <property type="entry name" value="Vaccinia Virus protein VP39"/>
    <property type="match status" value="1"/>
</dbReference>
<dbReference type="eggNOG" id="COG2226">
    <property type="taxonomic scope" value="Bacteria"/>
</dbReference>
<keyword evidence="2" id="KW-0489">Methyltransferase</keyword>
<dbReference type="GO" id="GO:0032259">
    <property type="term" value="P:methylation"/>
    <property type="evidence" value="ECO:0007669"/>
    <property type="project" value="UniProtKB-KW"/>
</dbReference>
<proteinExistence type="predicted"/>
<dbReference type="AlphaFoldDB" id="E6X3D4"/>
<dbReference type="Proteomes" id="UP000008633">
    <property type="component" value="Chromosome"/>
</dbReference>
<keyword evidence="3" id="KW-1185">Reference proteome</keyword>
<dbReference type="SUPFAM" id="SSF53335">
    <property type="entry name" value="S-adenosyl-L-methionine-dependent methyltransferases"/>
    <property type="match status" value="1"/>
</dbReference>